<keyword evidence="8" id="KW-1185">Reference proteome</keyword>
<dbReference type="InterPro" id="IPR025110">
    <property type="entry name" value="AMP-bd_C"/>
</dbReference>
<evidence type="ECO:0000256" key="5">
    <source>
        <dbReference type="SAM" id="MobiDB-lite"/>
    </source>
</evidence>
<evidence type="ECO:0000259" key="6">
    <source>
        <dbReference type="PROSITE" id="PS50075"/>
    </source>
</evidence>
<dbReference type="GO" id="GO:0043041">
    <property type="term" value="P:amino acid activation for nonribosomal peptide biosynthetic process"/>
    <property type="evidence" value="ECO:0007669"/>
    <property type="project" value="TreeGrafter"/>
</dbReference>
<dbReference type="InterPro" id="IPR001242">
    <property type="entry name" value="Condensation_dom"/>
</dbReference>
<dbReference type="GO" id="GO:0044550">
    <property type="term" value="P:secondary metabolite biosynthetic process"/>
    <property type="evidence" value="ECO:0007669"/>
    <property type="project" value="TreeGrafter"/>
</dbReference>
<sequence>MTTPTRAVEAGKGAAVTHTDEEPLTAETSFAQQSLWLVDRVDPGQPTYNVLAAVRMRGPLDPVALRAALNSVVERHESLRTVFGFDGYEPLQSVLPELRLELPIDEVGDADIDALVLREIEKPFDLAAGPLLRMRLLRRDAEDHVAVLTVHHIVTDGWSSGILFQELSLCYEAHAAGRAPALEPLPIQYVDYAVWQRDTLHGPALDKLVGYWRDRLAGLVPLRLPTDRPRPATASSAGGLHAFELPASLNDRLERLARSHECTPFMLYLAVFSVLLSRHSGSRDIPVASPVSGRDRSELAGLIGFFVNTLVLRLDTSGDPTFAEMLGRAREACLGAYAHQDLPYERLVEELRPPRYAGLGGPLAQVMFSLQNLPEQKWSVGELSYEAMHVATRTAKFDLSLELTPGPGGTRGTLEYSTDLFDRSSVEKLAEQFTELLTAVADDPAARISRLRLLPDRERARILAAGTPAPDPAADCVHRVFARQAAATPDAVALVQGNDRVTYRSLDCRADRLARHLRASGVVAETRVAVFLNRSPELVTAYLAVLKAGGVYVPLDPGYPQDRLRFMLADSAAPFVLSTPALAPLLPASAARVVAVDAPLPDTPAGPPPDLAHPDHGAYLIYTSGSTGQPKGAMNTHRGVTGFALAAAGAFGLHQDDRALQLAPLGFDVVAEELYPHLLTGGSVALPEGEPPVDTGELWDLVASSGATVLSTTPSRLAAIGPAERAAIPPTLRTLVFGSEAAPTLRTLLPWKEWPGRLVQVYGVTEASCTSAAAAVDFDGEPDAVVPLGTPLPGCRAHVLDPWFEPVPDGVAGELYLGGPSVSRGYHGRPGLTAARFVPDPFGTVPGARLYRTGDLVSRRSDGTLRFVERADRQVKIRGFRVEPSEVEASLSSHPALSGCVVENRPDAQGQARLAAYTVARDPDGPGSDELRAFLAEKLPAWMLPAVFVPLTALPLTANGKLDRGALPEPARESTTPYTPPRTPVEEGLARIWEELLGADRVGVHDDFFELGGNSLSAVRMISEVRDEFGVEVPLRTLFSADPTVAELGNRIFELLLEESADDAQEVAS</sequence>
<dbReference type="PROSITE" id="PS00455">
    <property type="entry name" value="AMP_BINDING"/>
    <property type="match status" value="1"/>
</dbReference>
<dbReference type="Pfam" id="PF00550">
    <property type="entry name" value="PP-binding"/>
    <property type="match status" value="1"/>
</dbReference>
<comment type="cofactor">
    <cofactor evidence="1">
        <name>pantetheine 4'-phosphate</name>
        <dbReference type="ChEBI" id="CHEBI:47942"/>
    </cofactor>
</comment>
<accession>A0A1H6DGN0</accession>
<dbReference type="Gene3D" id="3.30.559.10">
    <property type="entry name" value="Chloramphenicol acetyltransferase-like domain"/>
    <property type="match status" value="1"/>
</dbReference>
<dbReference type="SUPFAM" id="SSF52777">
    <property type="entry name" value="CoA-dependent acyltransferases"/>
    <property type="match status" value="2"/>
</dbReference>
<dbReference type="FunFam" id="1.10.1200.10:FF:000016">
    <property type="entry name" value="Non-ribosomal peptide synthase"/>
    <property type="match status" value="1"/>
</dbReference>
<dbReference type="FunFam" id="3.40.50.980:FF:000001">
    <property type="entry name" value="Non-ribosomal peptide synthetase"/>
    <property type="match status" value="1"/>
</dbReference>
<feature type="compositionally biased region" description="Basic and acidic residues" evidence="5">
    <location>
        <begin position="963"/>
        <end position="972"/>
    </location>
</feature>
<dbReference type="GO" id="GO:0008610">
    <property type="term" value="P:lipid biosynthetic process"/>
    <property type="evidence" value="ECO:0007669"/>
    <property type="project" value="UniProtKB-ARBA"/>
</dbReference>
<proteinExistence type="inferred from homology"/>
<dbReference type="Gene3D" id="3.40.50.1820">
    <property type="entry name" value="alpha/beta hydrolase"/>
    <property type="match status" value="1"/>
</dbReference>
<dbReference type="CDD" id="cd05930">
    <property type="entry name" value="A_NRPS"/>
    <property type="match status" value="1"/>
</dbReference>
<feature type="region of interest" description="Disordered" evidence="5">
    <location>
        <begin position="963"/>
        <end position="984"/>
    </location>
</feature>
<dbReference type="PROSITE" id="PS50075">
    <property type="entry name" value="CARRIER"/>
    <property type="match status" value="1"/>
</dbReference>
<dbReference type="Gene3D" id="2.30.38.10">
    <property type="entry name" value="Luciferase, Domain 3"/>
    <property type="match status" value="1"/>
</dbReference>
<dbReference type="CDD" id="cd19531">
    <property type="entry name" value="LCL_NRPS-like"/>
    <property type="match status" value="1"/>
</dbReference>
<dbReference type="InterPro" id="IPR010071">
    <property type="entry name" value="AA_adenyl_dom"/>
</dbReference>
<dbReference type="OrthoDB" id="2472181at2"/>
<evidence type="ECO:0000313" key="8">
    <source>
        <dbReference type="Proteomes" id="UP000236754"/>
    </source>
</evidence>
<dbReference type="SMART" id="SM00823">
    <property type="entry name" value="PKS_PP"/>
    <property type="match status" value="1"/>
</dbReference>
<reference evidence="7 8" key="1">
    <citation type="submission" date="2016-10" db="EMBL/GenBank/DDBJ databases">
        <authorList>
            <person name="de Groot N.N."/>
        </authorList>
    </citation>
    <scope>NUCLEOTIDE SEQUENCE [LARGE SCALE GENOMIC DNA]</scope>
    <source>
        <strain evidence="7 8">CGMCC 4.2023</strain>
    </source>
</reference>
<dbReference type="GO" id="GO:0003824">
    <property type="term" value="F:catalytic activity"/>
    <property type="evidence" value="ECO:0007669"/>
    <property type="project" value="InterPro"/>
</dbReference>
<dbReference type="InterPro" id="IPR009081">
    <property type="entry name" value="PP-bd_ACP"/>
</dbReference>
<feature type="region of interest" description="Disordered" evidence="5">
    <location>
        <begin position="1"/>
        <end position="20"/>
    </location>
</feature>
<dbReference type="PROSITE" id="PS00012">
    <property type="entry name" value="PHOSPHOPANTETHEINE"/>
    <property type="match status" value="1"/>
</dbReference>
<evidence type="ECO:0000256" key="4">
    <source>
        <dbReference type="ARBA" id="ARBA00022553"/>
    </source>
</evidence>
<dbReference type="InterPro" id="IPR045851">
    <property type="entry name" value="AMP-bd_C_sf"/>
</dbReference>
<protein>
    <submittedName>
        <fullName evidence="7">Amino acid adenylation domain-containing protein</fullName>
    </submittedName>
</protein>
<evidence type="ECO:0000256" key="2">
    <source>
        <dbReference type="ARBA" id="ARBA00006432"/>
    </source>
</evidence>
<dbReference type="InterPro" id="IPR000873">
    <property type="entry name" value="AMP-dep_synth/lig_dom"/>
</dbReference>
<keyword evidence="3" id="KW-0596">Phosphopantetheine</keyword>
<dbReference type="Pfam" id="PF00501">
    <property type="entry name" value="AMP-binding"/>
    <property type="match status" value="1"/>
</dbReference>
<comment type="similarity">
    <text evidence="2">Belongs to the ATP-dependent AMP-binding enzyme family.</text>
</comment>
<dbReference type="SUPFAM" id="SSF47336">
    <property type="entry name" value="ACP-like"/>
    <property type="match status" value="1"/>
</dbReference>
<dbReference type="Pfam" id="PF13193">
    <property type="entry name" value="AMP-binding_C"/>
    <property type="match status" value="1"/>
</dbReference>
<dbReference type="Proteomes" id="UP000236754">
    <property type="component" value="Unassembled WGS sequence"/>
</dbReference>
<evidence type="ECO:0000313" key="7">
    <source>
        <dbReference type="EMBL" id="SEG84374.1"/>
    </source>
</evidence>
<dbReference type="SUPFAM" id="SSF56801">
    <property type="entry name" value="Acetyl-CoA synthetase-like"/>
    <property type="match status" value="1"/>
</dbReference>
<dbReference type="GO" id="GO:0072330">
    <property type="term" value="P:monocarboxylic acid biosynthetic process"/>
    <property type="evidence" value="ECO:0007669"/>
    <property type="project" value="UniProtKB-ARBA"/>
</dbReference>
<dbReference type="AlphaFoldDB" id="A0A1H6DGN0"/>
<feature type="domain" description="Carrier" evidence="6">
    <location>
        <begin position="980"/>
        <end position="1056"/>
    </location>
</feature>
<name>A0A1H6DGN0_9ACTN</name>
<dbReference type="NCBIfam" id="TIGR01733">
    <property type="entry name" value="AA-adenyl-dom"/>
    <property type="match status" value="1"/>
</dbReference>
<evidence type="ECO:0000256" key="3">
    <source>
        <dbReference type="ARBA" id="ARBA00022450"/>
    </source>
</evidence>
<dbReference type="RefSeq" id="WP_103888908.1">
    <property type="nucleotide sequence ID" value="NZ_FNVU01000015.1"/>
</dbReference>
<dbReference type="Pfam" id="PF00668">
    <property type="entry name" value="Condensation"/>
    <property type="match status" value="1"/>
</dbReference>
<dbReference type="GO" id="GO:0005829">
    <property type="term" value="C:cytosol"/>
    <property type="evidence" value="ECO:0007669"/>
    <property type="project" value="TreeGrafter"/>
</dbReference>
<dbReference type="PANTHER" id="PTHR45527">
    <property type="entry name" value="NONRIBOSOMAL PEPTIDE SYNTHETASE"/>
    <property type="match status" value="1"/>
</dbReference>
<dbReference type="PANTHER" id="PTHR45527:SF1">
    <property type="entry name" value="FATTY ACID SYNTHASE"/>
    <property type="match status" value="1"/>
</dbReference>
<dbReference type="Gene3D" id="3.40.50.980">
    <property type="match status" value="2"/>
</dbReference>
<organism evidence="7 8">
    <name type="scientific">Actinacidiphila yanglinensis</name>
    <dbReference type="NCBI Taxonomy" id="310779"/>
    <lineage>
        <taxon>Bacteria</taxon>
        <taxon>Bacillati</taxon>
        <taxon>Actinomycetota</taxon>
        <taxon>Actinomycetes</taxon>
        <taxon>Kitasatosporales</taxon>
        <taxon>Streptomycetaceae</taxon>
        <taxon>Actinacidiphila</taxon>
    </lineage>
</organism>
<dbReference type="InterPro" id="IPR036736">
    <property type="entry name" value="ACP-like_sf"/>
</dbReference>
<dbReference type="InterPro" id="IPR020845">
    <property type="entry name" value="AMP-binding_CS"/>
</dbReference>
<gene>
    <name evidence="7" type="ORF">SAMN05216223_11563</name>
</gene>
<dbReference type="GO" id="GO:0031177">
    <property type="term" value="F:phosphopantetheine binding"/>
    <property type="evidence" value="ECO:0007669"/>
    <property type="project" value="InterPro"/>
</dbReference>
<dbReference type="GO" id="GO:0017000">
    <property type="term" value="P:antibiotic biosynthetic process"/>
    <property type="evidence" value="ECO:0007669"/>
    <property type="project" value="UniProtKB-ARBA"/>
</dbReference>
<dbReference type="Gene3D" id="3.30.300.30">
    <property type="match status" value="1"/>
</dbReference>
<evidence type="ECO:0000256" key="1">
    <source>
        <dbReference type="ARBA" id="ARBA00001957"/>
    </source>
</evidence>
<keyword evidence="4" id="KW-0597">Phosphoprotein</keyword>
<dbReference type="InterPro" id="IPR006162">
    <property type="entry name" value="Ppantetheine_attach_site"/>
</dbReference>
<dbReference type="InterPro" id="IPR020806">
    <property type="entry name" value="PKS_PP-bd"/>
</dbReference>
<dbReference type="InterPro" id="IPR023213">
    <property type="entry name" value="CAT-like_dom_sf"/>
</dbReference>
<dbReference type="EMBL" id="FNVU01000015">
    <property type="protein sequence ID" value="SEG84374.1"/>
    <property type="molecule type" value="Genomic_DNA"/>
</dbReference>
<dbReference type="Gene3D" id="3.30.559.30">
    <property type="entry name" value="Nonribosomal peptide synthetase, condensation domain"/>
    <property type="match status" value="1"/>
</dbReference>
<dbReference type="InterPro" id="IPR029058">
    <property type="entry name" value="AB_hydrolase_fold"/>
</dbReference>